<protein>
    <submittedName>
        <fullName evidence="1">Uncharacterized protein</fullName>
    </submittedName>
</protein>
<evidence type="ECO:0000313" key="2">
    <source>
        <dbReference type="Proteomes" id="UP000325313"/>
    </source>
</evidence>
<reference evidence="1 2" key="1">
    <citation type="submission" date="2019-05" db="EMBL/GenBank/DDBJ databases">
        <title>Emergence of the Ug99 lineage of the wheat stem rust pathogen through somatic hybridization.</title>
        <authorList>
            <person name="Li F."/>
            <person name="Upadhyaya N.M."/>
            <person name="Sperschneider J."/>
            <person name="Matny O."/>
            <person name="Nguyen-Phuc H."/>
            <person name="Mago R."/>
            <person name="Raley C."/>
            <person name="Miller M.E."/>
            <person name="Silverstein K.A.T."/>
            <person name="Henningsen E."/>
            <person name="Hirsch C.D."/>
            <person name="Visser B."/>
            <person name="Pretorius Z.A."/>
            <person name="Steffenson B.J."/>
            <person name="Schwessinger B."/>
            <person name="Dodds P.N."/>
            <person name="Figueroa M."/>
        </authorList>
    </citation>
    <scope>NUCLEOTIDE SEQUENCE [LARGE SCALE GENOMIC DNA]</scope>
    <source>
        <strain evidence="1 2">Ug99</strain>
    </source>
</reference>
<gene>
    <name evidence="1" type="ORF">PGTUg99_019365</name>
</gene>
<accession>A0A5B0S1T2</accession>
<organism evidence="1 2">
    <name type="scientific">Puccinia graminis f. sp. tritici</name>
    <dbReference type="NCBI Taxonomy" id="56615"/>
    <lineage>
        <taxon>Eukaryota</taxon>
        <taxon>Fungi</taxon>
        <taxon>Dikarya</taxon>
        <taxon>Basidiomycota</taxon>
        <taxon>Pucciniomycotina</taxon>
        <taxon>Pucciniomycetes</taxon>
        <taxon>Pucciniales</taxon>
        <taxon>Pucciniaceae</taxon>
        <taxon>Puccinia</taxon>
    </lineage>
</organism>
<name>A0A5B0S1T2_PUCGR</name>
<comment type="caution">
    <text evidence="1">The sequence shown here is derived from an EMBL/GenBank/DDBJ whole genome shotgun (WGS) entry which is preliminary data.</text>
</comment>
<dbReference type="Proteomes" id="UP000325313">
    <property type="component" value="Unassembled WGS sequence"/>
</dbReference>
<proteinExistence type="predicted"/>
<dbReference type="EMBL" id="VDEP01000102">
    <property type="protein sequence ID" value="KAA1131742.1"/>
    <property type="molecule type" value="Genomic_DNA"/>
</dbReference>
<evidence type="ECO:0000313" key="1">
    <source>
        <dbReference type="EMBL" id="KAA1131742.1"/>
    </source>
</evidence>
<sequence>MVMGFWALKPDNMYCEYTTGAGRLDADVGDSREVSEAIVGISSNIGFARLASKPTSADLLMVAYQKRTRTSGSNPPSGSHHFDKGLTSRQRWLAPSNKPSRAQPADIVGLLITATLCRLGQPRLPVLPGCHANTMGQECWLDTWVGWVRIMFG</sequence>
<dbReference type="AlphaFoldDB" id="A0A5B0S1T2"/>